<feature type="region of interest" description="Disordered" evidence="4">
    <location>
        <begin position="56"/>
        <end position="99"/>
    </location>
</feature>
<dbReference type="Pfam" id="PF08386">
    <property type="entry name" value="Abhydrolase_4"/>
    <property type="match status" value="1"/>
</dbReference>
<comment type="similarity">
    <text evidence="1">Belongs to the peptidase S33 family.</text>
</comment>
<dbReference type="Gene3D" id="3.40.50.1820">
    <property type="entry name" value="alpha/beta hydrolase"/>
    <property type="match status" value="1"/>
</dbReference>
<feature type="compositionally biased region" description="Pro residues" evidence="4">
    <location>
        <begin position="73"/>
        <end position="90"/>
    </location>
</feature>
<organism evidence="6 7">
    <name type="scientific">Yinghuangia soli</name>
    <dbReference type="NCBI Taxonomy" id="2908204"/>
    <lineage>
        <taxon>Bacteria</taxon>
        <taxon>Bacillati</taxon>
        <taxon>Actinomycetota</taxon>
        <taxon>Actinomycetes</taxon>
        <taxon>Kitasatosporales</taxon>
        <taxon>Streptomycetaceae</taxon>
        <taxon>Yinghuangia</taxon>
    </lineage>
</organism>
<dbReference type="PANTHER" id="PTHR43248">
    <property type="entry name" value="2-SUCCINYL-6-HYDROXY-2,4-CYCLOHEXADIENE-1-CARBOXYLATE SYNTHASE"/>
    <property type="match status" value="1"/>
</dbReference>
<dbReference type="EMBL" id="JAKFHA010000010">
    <property type="protein sequence ID" value="MCF2529245.1"/>
    <property type="molecule type" value="Genomic_DNA"/>
</dbReference>
<sequence>MTPPTAATPGSVDPSISRADRMPSATGPSGLGRLRRGPFRFALPAVAAAALMAGCTSGSDGAESAGSASSAPPASPPGPGGIPPAATPEPPKPKGQDDPALREFYTQQLAWEPCKDDPETTEKDEREFQCATLRVPLDYAAPAARSIEIAVMRHPAGKADARIGSLLTNPGGPGGSGVDWLKYAYARFDGGIHDRFDVVSFDPRGVGASTPVRCLDDAVRDRRNGDDGPDPADHAATKAHGEQLGKEFAAACQEKSGDLLQHVGTRNAARDMDVLRGVLGDAKLNYLGYSYGTYLGSLYTEEFPDRVGRLVLDGAVDPAQDPLEKSVNQQIGFEQSFTRFAKDCAARAGCPFGRDAEKAPKIASDFLDGLRTKPLRTNDSKRKLTSNLGWTGAINLLYGDEDKQWKWLREAFTYAMRDANGAALLYYADNYNGRDEKGKYDGSMDALPVIRCADMMAEAPTPERIQEMLAKLKKEAPLFSQNTVAEDFEGPGCEYWPFRTTEKPHTVKAPASNPVLVVGTTGDPATPYEASERLAAGLEHATLLTLEGEGHGAYGKGSDCIDDAVDAYLLEGALPPAGTRCT</sequence>
<protein>
    <submittedName>
        <fullName evidence="6">Alpha/beta hydrolase</fullName>
    </submittedName>
</protein>
<feature type="region of interest" description="Disordered" evidence="4">
    <location>
        <begin position="218"/>
        <end position="239"/>
    </location>
</feature>
<dbReference type="AlphaFoldDB" id="A0AA41U171"/>
<dbReference type="Proteomes" id="UP001165378">
    <property type="component" value="Unassembled WGS sequence"/>
</dbReference>
<evidence type="ECO:0000313" key="7">
    <source>
        <dbReference type="Proteomes" id="UP001165378"/>
    </source>
</evidence>
<dbReference type="InterPro" id="IPR029058">
    <property type="entry name" value="AB_hydrolase_fold"/>
</dbReference>
<evidence type="ECO:0000256" key="1">
    <source>
        <dbReference type="ARBA" id="ARBA00010088"/>
    </source>
</evidence>
<evidence type="ECO:0000256" key="3">
    <source>
        <dbReference type="ARBA" id="ARBA00022801"/>
    </source>
</evidence>
<comment type="caution">
    <text evidence="6">The sequence shown here is derived from an EMBL/GenBank/DDBJ whole genome shotgun (WGS) entry which is preliminary data.</text>
</comment>
<accession>A0AA41U171</accession>
<dbReference type="PANTHER" id="PTHR43248:SF29">
    <property type="entry name" value="TRIPEPTIDYL AMINOPEPTIDASE"/>
    <property type="match status" value="1"/>
</dbReference>
<evidence type="ECO:0000256" key="2">
    <source>
        <dbReference type="ARBA" id="ARBA00022729"/>
    </source>
</evidence>
<name>A0AA41U171_9ACTN</name>
<feature type="region of interest" description="Disordered" evidence="4">
    <location>
        <begin position="1"/>
        <end position="36"/>
    </location>
</feature>
<evidence type="ECO:0000259" key="5">
    <source>
        <dbReference type="Pfam" id="PF08386"/>
    </source>
</evidence>
<dbReference type="InterPro" id="IPR013595">
    <property type="entry name" value="Pept_S33_TAP-like_C"/>
</dbReference>
<keyword evidence="2" id="KW-0732">Signal</keyword>
<keyword evidence="7" id="KW-1185">Reference proteome</keyword>
<evidence type="ECO:0000256" key="4">
    <source>
        <dbReference type="SAM" id="MobiDB-lite"/>
    </source>
</evidence>
<proteinExistence type="inferred from homology"/>
<gene>
    <name evidence="6" type="ORF">LZ495_18775</name>
</gene>
<dbReference type="RefSeq" id="WP_235053461.1">
    <property type="nucleotide sequence ID" value="NZ_JAKFHA010000010.1"/>
</dbReference>
<evidence type="ECO:0000313" key="6">
    <source>
        <dbReference type="EMBL" id="MCF2529245.1"/>
    </source>
</evidence>
<dbReference type="GO" id="GO:0016787">
    <property type="term" value="F:hydrolase activity"/>
    <property type="evidence" value="ECO:0007669"/>
    <property type="project" value="UniProtKB-KW"/>
</dbReference>
<feature type="domain" description="Peptidase S33 tripeptidyl aminopeptidase-like C-terminal" evidence="5">
    <location>
        <begin position="490"/>
        <end position="581"/>
    </location>
</feature>
<keyword evidence="3 6" id="KW-0378">Hydrolase</keyword>
<reference evidence="6" key="1">
    <citation type="submission" date="2022-01" db="EMBL/GenBank/DDBJ databases">
        <title>Genome-Based Taxonomic Classification of the Phylum Actinobacteria.</title>
        <authorList>
            <person name="Gao Y."/>
        </authorList>
    </citation>
    <scope>NUCLEOTIDE SEQUENCE</scope>
    <source>
        <strain evidence="6">KLBMP 8922</strain>
    </source>
</reference>
<dbReference type="InterPro" id="IPR051601">
    <property type="entry name" value="Serine_prot/Carboxylest_S33"/>
</dbReference>
<feature type="compositionally biased region" description="Low complexity" evidence="4">
    <location>
        <begin position="56"/>
        <end position="72"/>
    </location>
</feature>
<dbReference type="SUPFAM" id="SSF53474">
    <property type="entry name" value="alpha/beta-Hydrolases"/>
    <property type="match status" value="1"/>
</dbReference>